<proteinExistence type="predicted"/>
<comment type="caution">
    <text evidence="2">The sequence shown here is derived from an EMBL/GenBank/DDBJ whole genome shotgun (WGS) entry which is preliminary data.</text>
</comment>
<reference evidence="2 3" key="1">
    <citation type="submission" date="2019-12" db="EMBL/GenBank/DDBJ databases">
        <title>Genomic-based taxomic classification of the family Erythrobacteraceae.</title>
        <authorList>
            <person name="Xu L."/>
        </authorList>
    </citation>
    <scope>NUCLEOTIDE SEQUENCE [LARGE SCALE GENOMIC DNA]</scope>
    <source>
        <strain evidence="2 3">KCTC 42006</strain>
    </source>
</reference>
<dbReference type="AlphaFoldDB" id="A0A844YZG6"/>
<keyword evidence="1" id="KW-0472">Membrane</keyword>
<keyword evidence="1" id="KW-0812">Transmembrane</keyword>
<dbReference type="EMBL" id="WTYZ01000001">
    <property type="protein sequence ID" value="MXO81861.1"/>
    <property type="molecule type" value="Genomic_DNA"/>
</dbReference>
<organism evidence="2 3">
    <name type="scientific">Pontixanthobacter aestiaquae</name>
    <dbReference type="NCBI Taxonomy" id="1509367"/>
    <lineage>
        <taxon>Bacteria</taxon>
        <taxon>Pseudomonadati</taxon>
        <taxon>Pseudomonadota</taxon>
        <taxon>Alphaproteobacteria</taxon>
        <taxon>Sphingomonadales</taxon>
        <taxon>Erythrobacteraceae</taxon>
        <taxon>Pontixanthobacter</taxon>
    </lineage>
</organism>
<evidence type="ECO:0000313" key="3">
    <source>
        <dbReference type="Proteomes" id="UP000460290"/>
    </source>
</evidence>
<feature type="transmembrane region" description="Helical" evidence="1">
    <location>
        <begin position="144"/>
        <end position="164"/>
    </location>
</feature>
<dbReference type="OrthoDB" id="7349915at2"/>
<sequence>MTTQTRDPLLAAGRIIILLAQGLFALGAAALTIGFPIVLFMQGQFTEELQAEIGNPELVFPTSAILGLMLLALIVVIMAFFFLNKMRLIIDTVADGDPFVPDNSERLTAMAWLMLAIQILAIPAAGLALYITKVLEDANATIDAGIDLNGVIMVVVLFILARVFRHGTAMREDLEGTV</sequence>
<accession>A0A844YZG6</accession>
<dbReference type="Pfam" id="PF11188">
    <property type="entry name" value="DUF2975"/>
    <property type="match status" value="1"/>
</dbReference>
<keyword evidence="3" id="KW-1185">Reference proteome</keyword>
<keyword evidence="1" id="KW-1133">Transmembrane helix</keyword>
<evidence type="ECO:0000313" key="2">
    <source>
        <dbReference type="EMBL" id="MXO81861.1"/>
    </source>
</evidence>
<dbReference type="InterPro" id="IPR021354">
    <property type="entry name" value="DUF2975"/>
</dbReference>
<gene>
    <name evidence="2" type="ORF">GRI35_00555</name>
</gene>
<evidence type="ECO:0000256" key="1">
    <source>
        <dbReference type="SAM" id="Phobius"/>
    </source>
</evidence>
<dbReference type="RefSeq" id="WP_160612219.1">
    <property type="nucleotide sequence ID" value="NZ_JAUFQM010000001.1"/>
</dbReference>
<feature type="transmembrane region" description="Helical" evidence="1">
    <location>
        <begin position="111"/>
        <end position="132"/>
    </location>
</feature>
<protein>
    <submittedName>
        <fullName evidence="2">DUF2975 domain-containing protein</fullName>
    </submittedName>
</protein>
<name>A0A844YZG6_9SPHN</name>
<dbReference type="Proteomes" id="UP000460290">
    <property type="component" value="Unassembled WGS sequence"/>
</dbReference>
<feature type="transmembrane region" description="Helical" evidence="1">
    <location>
        <begin position="12"/>
        <end position="38"/>
    </location>
</feature>
<feature type="transmembrane region" description="Helical" evidence="1">
    <location>
        <begin position="58"/>
        <end position="83"/>
    </location>
</feature>